<protein>
    <recommendedName>
        <fullName evidence="3">cysteine desulfurase</fullName>
        <ecNumber evidence="3">2.8.1.7</ecNumber>
    </recommendedName>
</protein>
<evidence type="ECO:0000259" key="10">
    <source>
        <dbReference type="PROSITE" id="PS50206"/>
    </source>
</evidence>
<evidence type="ECO:0000256" key="5">
    <source>
        <dbReference type="ARBA" id="ARBA00022898"/>
    </source>
</evidence>
<dbReference type="EC" id="2.8.1.7" evidence="3"/>
<keyword evidence="6" id="KW-0408">Iron</keyword>
<evidence type="ECO:0000256" key="8">
    <source>
        <dbReference type="ARBA" id="ARBA00050776"/>
    </source>
</evidence>
<dbReference type="Pfam" id="PF00581">
    <property type="entry name" value="Rhodanese"/>
    <property type="match status" value="1"/>
</dbReference>
<keyword evidence="5" id="KW-0663">Pyridoxal phosphate</keyword>
<dbReference type="PROSITE" id="PS50206">
    <property type="entry name" value="RHODANESE_3"/>
    <property type="match status" value="1"/>
</dbReference>
<dbReference type="InterPro" id="IPR015422">
    <property type="entry name" value="PyrdxlP-dep_Trfase_small"/>
</dbReference>
<evidence type="ECO:0000256" key="4">
    <source>
        <dbReference type="ARBA" id="ARBA00022723"/>
    </source>
</evidence>
<evidence type="ECO:0000256" key="1">
    <source>
        <dbReference type="ARBA" id="ARBA00001933"/>
    </source>
</evidence>
<dbReference type="CDD" id="cd00158">
    <property type="entry name" value="RHOD"/>
    <property type="match status" value="1"/>
</dbReference>
<dbReference type="Pfam" id="PF00266">
    <property type="entry name" value="Aminotran_5"/>
    <property type="match status" value="1"/>
</dbReference>
<dbReference type="PANTHER" id="PTHR11601:SF34">
    <property type="entry name" value="CYSTEINE DESULFURASE"/>
    <property type="match status" value="1"/>
</dbReference>
<gene>
    <name evidence="11" type="ORF">PSQ40_07265</name>
</gene>
<comment type="cofactor">
    <cofactor evidence="1 9">
        <name>pyridoxal 5'-phosphate</name>
        <dbReference type="ChEBI" id="CHEBI:597326"/>
    </cofactor>
</comment>
<comment type="similarity">
    <text evidence="2">Belongs to the class-V pyridoxal-phosphate-dependent aminotransferase family. NifS/IscS subfamily.</text>
</comment>
<evidence type="ECO:0000256" key="3">
    <source>
        <dbReference type="ARBA" id="ARBA00012239"/>
    </source>
</evidence>
<dbReference type="PROSITE" id="PS00595">
    <property type="entry name" value="AA_TRANSFER_CLASS_5"/>
    <property type="match status" value="1"/>
</dbReference>
<comment type="caution">
    <text evidence="11">The sequence shown here is derived from an EMBL/GenBank/DDBJ whole genome shotgun (WGS) entry which is preliminary data.</text>
</comment>
<evidence type="ECO:0000256" key="6">
    <source>
        <dbReference type="ARBA" id="ARBA00023004"/>
    </source>
</evidence>
<keyword evidence="11" id="KW-0032">Aminotransferase</keyword>
<evidence type="ECO:0000256" key="7">
    <source>
        <dbReference type="ARBA" id="ARBA00023014"/>
    </source>
</evidence>
<dbReference type="GO" id="GO:0008483">
    <property type="term" value="F:transaminase activity"/>
    <property type="evidence" value="ECO:0007669"/>
    <property type="project" value="UniProtKB-KW"/>
</dbReference>
<dbReference type="SMART" id="SM00450">
    <property type="entry name" value="RHOD"/>
    <property type="match status" value="1"/>
</dbReference>
<dbReference type="SUPFAM" id="SSF52821">
    <property type="entry name" value="Rhodanese/Cell cycle control phosphatase"/>
    <property type="match status" value="1"/>
</dbReference>
<dbReference type="InterPro" id="IPR000192">
    <property type="entry name" value="Aminotrans_V_dom"/>
</dbReference>
<keyword evidence="11" id="KW-0808">Transferase</keyword>
<proteinExistence type="inferred from homology"/>
<organism evidence="11 12">
    <name type="scientific">Curvibacter cyanobacteriorum</name>
    <dbReference type="NCBI Taxonomy" id="3026422"/>
    <lineage>
        <taxon>Bacteria</taxon>
        <taxon>Pseudomonadati</taxon>
        <taxon>Pseudomonadota</taxon>
        <taxon>Betaproteobacteria</taxon>
        <taxon>Burkholderiales</taxon>
        <taxon>Comamonadaceae</taxon>
        <taxon>Curvibacter</taxon>
    </lineage>
</organism>
<dbReference type="SUPFAM" id="SSF53383">
    <property type="entry name" value="PLP-dependent transferases"/>
    <property type="match status" value="1"/>
</dbReference>
<dbReference type="PANTHER" id="PTHR11601">
    <property type="entry name" value="CYSTEINE DESULFURYLASE FAMILY MEMBER"/>
    <property type="match status" value="1"/>
</dbReference>
<evidence type="ECO:0000313" key="12">
    <source>
        <dbReference type="Proteomes" id="UP001528673"/>
    </source>
</evidence>
<dbReference type="Gene3D" id="3.90.1150.10">
    <property type="entry name" value="Aspartate Aminotransferase, domain 1"/>
    <property type="match status" value="1"/>
</dbReference>
<evidence type="ECO:0000313" key="11">
    <source>
        <dbReference type="EMBL" id="MDD0838367.1"/>
    </source>
</evidence>
<dbReference type="Gene3D" id="3.40.250.10">
    <property type="entry name" value="Rhodanese-like domain"/>
    <property type="match status" value="1"/>
</dbReference>
<dbReference type="Proteomes" id="UP001528673">
    <property type="component" value="Unassembled WGS sequence"/>
</dbReference>
<dbReference type="InterPro" id="IPR020578">
    <property type="entry name" value="Aminotrans_V_PyrdxlP_BS"/>
</dbReference>
<feature type="domain" description="Rhodanese" evidence="10">
    <location>
        <begin position="420"/>
        <end position="512"/>
    </location>
</feature>
<dbReference type="InterPro" id="IPR001763">
    <property type="entry name" value="Rhodanese-like_dom"/>
</dbReference>
<evidence type="ECO:0000256" key="2">
    <source>
        <dbReference type="ARBA" id="ARBA00006490"/>
    </source>
</evidence>
<keyword evidence="4" id="KW-0479">Metal-binding</keyword>
<reference evidence="11 12" key="1">
    <citation type="submission" date="2023-02" db="EMBL/GenBank/DDBJ databases">
        <title>Bacterial whole genomic sequence of Curvibacter sp. HBC61.</title>
        <authorList>
            <person name="Le V."/>
            <person name="Ko S.-R."/>
            <person name="Ahn C.-Y."/>
            <person name="Oh H.-M."/>
        </authorList>
    </citation>
    <scope>NUCLEOTIDE SEQUENCE [LARGE SCALE GENOMIC DNA]</scope>
    <source>
        <strain evidence="11 12">HBC61</strain>
    </source>
</reference>
<dbReference type="InterPro" id="IPR015424">
    <property type="entry name" value="PyrdxlP-dep_Trfase"/>
</dbReference>
<dbReference type="Gene3D" id="3.40.640.10">
    <property type="entry name" value="Type I PLP-dependent aspartate aminotransferase-like (Major domain)"/>
    <property type="match status" value="1"/>
</dbReference>
<dbReference type="Gene3D" id="1.10.260.50">
    <property type="match status" value="1"/>
</dbReference>
<dbReference type="EMBL" id="JAQSIP010000003">
    <property type="protein sequence ID" value="MDD0838367.1"/>
    <property type="molecule type" value="Genomic_DNA"/>
</dbReference>
<dbReference type="InterPro" id="IPR015421">
    <property type="entry name" value="PyrdxlP-dep_Trfase_major"/>
</dbReference>
<dbReference type="RefSeq" id="WP_273950145.1">
    <property type="nucleotide sequence ID" value="NZ_JAQSIP010000003.1"/>
</dbReference>
<keyword evidence="12" id="KW-1185">Reference proteome</keyword>
<keyword evidence="7" id="KW-0411">Iron-sulfur</keyword>
<comment type="catalytic activity">
    <reaction evidence="8">
        <text>(sulfur carrier)-H + L-cysteine = (sulfur carrier)-SH + L-alanine</text>
        <dbReference type="Rhea" id="RHEA:43892"/>
        <dbReference type="Rhea" id="RHEA-COMP:14737"/>
        <dbReference type="Rhea" id="RHEA-COMP:14739"/>
        <dbReference type="ChEBI" id="CHEBI:29917"/>
        <dbReference type="ChEBI" id="CHEBI:35235"/>
        <dbReference type="ChEBI" id="CHEBI:57972"/>
        <dbReference type="ChEBI" id="CHEBI:64428"/>
        <dbReference type="EC" id="2.8.1.7"/>
    </reaction>
</comment>
<sequence length="515" mass="53837">MTAPLPTSLYFDFNATSPVLPQAAEAALHTMLSAYGNPSSSHASGRQAKALLDAVRQRARAVLNVPQGELIFVSGATEGIQTAVLSALCAVRARRDAGLPTGRCLVYGATEHKAVPQSLAHWNQLLGLGLELRALPVDASGQHDLATLRAWLPDTALLCTMAANNETGVVSDLDAIEQALNDHGSPALWLVDGVQALGKVDLKLAQRRIDYVPFSGHKLHAPKGIGLLYVRAGAPYTPLIAGGGQEGGRRSGTENMPGVAALGAVLSALQQGDTFCSLRTLRGYREQIRACLEVNFPGVVFNAPLAQSLPTTLNFSVPGPVGSALTAWLDAAGLQVSAGSACSAAQAQPSFVLQAMGCADWQARSSVRLSLSLCTQPEQVAALCDRLRDCARQLALSAEAAGAASAAVLDAEALADLWARQPETCLVDVRDADEHHACEAVARWGRPVVSWPLPEVLGGRAPAAGVPEGVPLVLFCRSGQRSAQAWQALRARGHAAVWQLAGGVQAHPQLVALAI</sequence>
<accession>A0ABT5MWZ5</accession>
<evidence type="ECO:0000256" key="9">
    <source>
        <dbReference type="RuleBase" id="RU004504"/>
    </source>
</evidence>
<dbReference type="InterPro" id="IPR036873">
    <property type="entry name" value="Rhodanese-like_dom_sf"/>
</dbReference>
<name>A0ABT5MWZ5_9BURK</name>